<comment type="similarity">
    <text evidence="4">Belongs to the cytochrome P450 family.</text>
</comment>
<evidence type="ECO:0000256" key="1">
    <source>
        <dbReference type="ARBA" id="ARBA00001971"/>
    </source>
</evidence>
<dbReference type="AlphaFoldDB" id="A0A9P5NQ33"/>
<dbReference type="Proteomes" id="UP000724874">
    <property type="component" value="Unassembled WGS sequence"/>
</dbReference>
<sequence length="460" mass="52482">MLVVTYRRARALPPGPRDLLVLGNIFEISKQTPCVKLIEWAREFGPIYSLNIADGNHIAFAHYGTKWKKMRRAAHEGFNVRATKNYEPVLSREAAFATIQMLKSPKTWADHLNRVTAGGILAAVYGWPPLSDKAELFIENIHAHVSRLTESAAPGAHLVEIIPVLKYAPLWMAEWKREGMEWHQRETEIFEGLIKDVQDEMRLGSLPQCFVSNILQNKDRHQLTDKEAAWLSGIEFSAGAGTTSTTLLYFIQAMVLYPDVMHKAHSELDIVIGRDRIPTFDDQENLVYVEAIVKEVLRWRPVGPLAVPRRVIQDDWYDEYLIPKGATVITNIWIVSWISRDPKIFSDFDDFRPERFFDAMPEDTHSMGHATYSFGRRMCAGYNFANQTLFITIATILWALNIHEAKDEDGKPVLPSKHDFLDTGLIVAPVPFMCEFSPRFPGALSALQREMPDDMREQDT</sequence>
<keyword evidence="6" id="KW-0812">Transmembrane</keyword>
<evidence type="ECO:0000256" key="3">
    <source>
        <dbReference type="ARBA" id="ARBA00005179"/>
    </source>
</evidence>
<dbReference type="GO" id="GO:0020037">
    <property type="term" value="F:heme binding"/>
    <property type="evidence" value="ECO:0007669"/>
    <property type="project" value="InterPro"/>
</dbReference>
<reference evidence="15" key="1">
    <citation type="submission" date="2020-11" db="EMBL/GenBank/DDBJ databases">
        <authorList>
            <consortium name="DOE Joint Genome Institute"/>
            <person name="Ahrendt S."/>
            <person name="Riley R."/>
            <person name="Andreopoulos W."/>
            <person name="LaButti K."/>
            <person name="Pangilinan J."/>
            <person name="Ruiz-duenas F.J."/>
            <person name="Barrasa J.M."/>
            <person name="Sanchez-Garcia M."/>
            <person name="Camarero S."/>
            <person name="Miyauchi S."/>
            <person name="Serrano A."/>
            <person name="Linde D."/>
            <person name="Babiker R."/>
            <person name="Drula E."/>
            <person name="Ayuso-Fernandez I."/>
            <person name="Pacheco R."/>
            <person name="Padilla G."/>
            <person name="Ferreira P."/>
            <person name="Barriuso J."/>
            <person name="Kellner H."/>
            <person name="Castanera R."/>
            <person name="Alfaro M."/>
            <person name="Ramirez L."/>
            <person name="Pisabarro A.G."/>
            <person name="Kuo A."/>
            <person name="Tritt A."/>
            <person name="Lipzen A."/>
            <person name="He G."/>
            <person name="Yan M."/>
            <person name="Ng V."/>
            <person name="Cullen D."/>
            <person name="Martin F."/>
            <person name="Rosso M.-N."/>
            <person name="Henrissat B."/>
            <person name="Hibbett D."/>
            <person name="Martinez A.T."/>
            <person name="Grigoriev I.V."/>
        </authorList>
    </citation>
    <scope>NUCLEOTIDE SEQUENCE</scope>
    <source>
        <strain evidence="15">AH 44721</strain>
    </source>
</reference>
<dbReference type="Gene3D" id="1.10.630.10">
    <property type="entry name" value="Cytochrome P450"/>
    <property type="match status" value="1"/>
</dbReference>
<organism evidence="15 16">
    <name type="scientific">Gymnopilus junonius</name>
    <name type="common">Spectacular rustgill mushroom</name>
    <name type="synonym">Gymnopilus spectabilis subsp. junonius</name>
    <dbReference type="NCBI Taxonomy" id="109634"/>
    <lineage>
        <taxon>Eukaryota</taxon>
        <taxon>Fungi</taxon>
        <taxon>Dikarya</taxon>
        <taxon>Basidiomycota</taxon>
        <taxon>Agaricomycotina</taxon>
        <taxon>Agaricomycetes</taxon>
        <taxon>Agaricomycetidae</taxon>
        <taxon>Agaricales</taxon>
        <taxon>Agaricineae</taxon>
        <taxon>Hymenogastraceae</taxon>
        <taxon>Gymnopilus</taxon>
    </lineage>
</organism>
<evidence type="ECO:0000256" key="12">
    <source>
        <dbReference type="ARBA" id="ARBA00023136"/>
    </source>
</evidence>
<evidence type="ECO:0000256" key="2">
    <source>
        <dbReference type="ARBA" id="ARBA00004167"/>
    </source>
</evidence>
<keyword evidence="16" id="KW-1185">Reference proteome</keyword>
<dbReference type="InterPro" id="IPR050364">
    <property type="entry name" value="Cytochrome_P450_fung"/>
</dbReference>
<comment type="cofactor">
    <cofactor evidence="1 14">
        <name>heme</name>
        <dbReference type="ChEBI" id="CHEBI:30413"/>
    </cofactor>
</comment>
<feature type="binding site" description="axial binding residue" evidence="14">
    <location>
        <position position="379"/>
    </location>
    <ligand>
        <name>heme</name>
        <dbReference type="ChEBI" id="CHEBI:30413"/>
    </ligand>
    <ligandPart>
        <name>Fe</name>
        <dbReference type="ChEBI" id="CHEBI:18248"/>
    </ligandPart>
</feature>
<keyword evidence="9" id="KW-0560">Oxidoreductase</keyword>
<keyword evidence="11" id="KW-0503">Monooxygenase</keyword>
<dbReference type="PANTHER" id="PTHR46300:SF2">
    <property type="entry name" value="CYTOCHROME P450 MONOOXYGENASE ALNH-RELATED"/>
    <property type="match status" value="1"/>
</dbReference>
<evidence type="ECO:0000256" key="14">
    <source>
        <dbReference type="PIRSR" id="PIRSR602401-1"/>
    </source>
</evidence>
<keyword evidence="10 14" id="KW-0408">Iron</keyword>
<evidence type="ECO:0000256" key="9">
    <source>
        <dbReference type="ARBA" id="ARBA00023002"/>
    </source>
</evidence>
<dbReference type="InterPro" id="IPR036396">
    <property type="entry name" value="Cyt_P450_sf"/>
</dbReference>
<evidence type="ECO:0000313" key="16">
    <source>
        <dbReference type="Proteomes" id="UP000724874"/>
    </source>
</evidence>
<evidence type="ECO:0000256" key="7">
    <source>
        <dbReference type="ARBA" id="ARBA00022723"/>
    </source>
</evidence>
<name>A0A9P5NQ33_GYMJU</name>
<evidence type="ECO:0000256" key="11">
    <source>
        <dbReference type="ARBA" id="ARBA00023033"/>
    </source>
</evidence>
<dbReference type="GO" id="GO:0005506">
    <property type="term" value="F:iron ion binding"/>
    <property type="evidence" value="ECO:0007669"/>
    <property type="project" value="InterPro"/>
</dbReference>
<dbReference type="SUPFAM" id="SSF48264">
    <property type="entry name" value="Cytochrome P450"/>
    <property type="match status" value="1"/>
</dbReference>
<keyword evidence="12" id="KW-0472">Membrane</keyword>
<dbReference type="OrthoDB" id="2789670at2759"/>
<dbReference type="Pfam" id="PF00067">
    <property type="entry name" value="p450"/>
    <property type="match status" value="1"/>
</dbReference>
<evidence type="ECO:0000256" key="4">
    <source>
        <dbReference type="ARBA" id="ARBA00010617"/>
    </source>
</evidence>
<evidence type="ECO:0000313" key="15">
    <source>
        <dbReference type="EMBL" id="KAF8904740.1"/>
    </source>
</evidence>
<evidence type="ECO:0000256" key="8">
    <source>
        <dbReference type="ARBA" id="ARBA00022989"/>
    </source>
</evidence>
<dbReference type="GO" id="GO:0016020">
    <property type="term" value="C:membrane"/>
    <property type="evidence" value="ECO:0007669"/>
    <property type="project" value="UniProtKB-SubCell"/>
</dbReference>
<keyword evidence="7 14" id="KW-0479">Metal-binding</keyword>
<proteinExistence type="inferred from homology"/>
<comment type="pathway">
    <text evidence="3">Secondary metabolite biosynthesis.</text>
</comment>
<evidence type="ECO:0000256" key="6">
    <source>
        <dbReference type="ARBA" id="ARBA00022692"/>
    </source>
</evidence>
<dbReference type="InterPro" id="IPR001128">
    <property type="entry name" value="Cyt_P450"/>
</dbReference>
<keyword evidence="8" id="KW-1133">Transmembrane helix</keyword>
<evidence type="ECO:0000256" key="5">
    <source>
        <dbReference type="ARBA" id="ARBA00022617"/>
    </source>
</evidence>
<dbReference type="PANTHER" id="PTHR46300">
    <property type="entry name" value="P450, PUTATIVE (EUROFUNG)-RELATED-RELATED"/>
    <property type="match status" value="1"/>
</dbReference>
<evidence type="ECO:0000256" key="10">
    <source>
        <dbReference type="ARBA" id="ARBA00023004"/>
    </source>
</evidence>
<dbReference type="InterPro" id="IPR002401">
    <property type="entry name" value="Cyt_P450_E_grp-I"/>
</dbReference>
<dbReference type="PRINTS" id="PR00385">
    <property type="entry name" value="P450"/>
</dbReference>
<comment type="caution">
    <text evidence="15">The sequence shown here is derived from an EMBL/GenBank/DDBJ whole genome shotgun (WGS) entry which is preliminary data.</text>
</comment>
<evidence type="ECO:0000256" key="13">
    <source>
        <dbReference type="ARBA" id="ARBA00023180"/>
    </source>
</evidence>
<gene>
    <name evidence="15" type="ORF">CPB84DRAFT_1814356</name>
</gene>
<comment type="subcellular location">
    <subcellularLocation>
        <location evidence="2">Membrane</location>
        <topology evidence="2">Single-pass membrane protein</topology>
    </subcellularLocation>
</comment>
<keyword evidence="13" id="KW-0325">Glycoprotein</keyword>
<dbReference type="EMBL" id="JADNYJ010000025">
    <property type="protein sequence ID" value="KAF8904740.1"/>
    <property type="molecule type" value="Genomic_DNA"/>
</dbReference>
<accession>A0A9P5NQ33</accession>
<protein>
    <submittedName>
        <fullName evidence="15">Cytochrome P450</fullName>
    </submittedName>
</protein>
<dbReference type="PRINTS" id="PR00463">
    <property type="entry name" value="EP450I"/>
</dbReference>
<keyword evidence="5 14" id="KW-0349">Heme</keyword>
<dbReference type="GO" id="GO:0004497">
    <property type="term" value="F:monooxygenase activity"/>
    <property type="evidence" value="ECO:0007669"/>
    <property type="project" value="UniProtKB-KW"/>
</dbReference>
<dbReference type="GO" id="GO:0016705">
    <property type="term" value="F:oxidoreductase activity, acting on paired donors, with incorporation or reduction of molecular oxygen"/>
    <property type="evidence" value="ECO:0007669"/>
    <property type="project" value="InterPro"/>
</dbReference>
<dbReference type="CDD" id="cd11065">
    <property type="entry name" value="CYP64-like"/>
    <property type="match status" value="1"/>
</dbReference>